<accession>E1ZEF8</accession>
<dbReference type="PANTHER" id="PTHR11014:SF63">
    <property type="entry name" value="METALLOPEPTIDASE, PUTATIVE (AFU_ORTHOLOGUE AFUA_6G09600)-RELATED"/>
    <property type="match status" value="1"/>
</dbReference>
<name>E1ZEF8_CHLVA</name>
<dbReference type="Proteomes" id="UP000008141">
    <property type="component" value="Unassembled WGS sequence"/>
</dbReference>
<organism evidence="7">
    <name type="scientific">Chlorella variabilis</name>
    <name type="common">Green alga</name>
    <dbReference type="NCBI Taxonomy" id="554065"/>
    <lineage>
        <taxon>Eukaryota</taxon>
        <taxon>Viridiplantae</taxon>
        <taxon>Chlorophyta</taxon>
        <taxon>core chlorophytes</taxon>
        <taxon>Trebouxiophyceae</taxon>
        <taxon>Chlorellales</taxon>
        <taxon>Chlorellaceae</taxon>
        <taxon>Chlorella clade</taxon>
        <taxon>Chlorella</taxon>
    </lineage>
</organism>
<dbReference type="InterPro" id="IPR017439">
    <property type="entry name" value="Amidohydrolase"/>
</dbReference>
<feature type="binding site" evidence="4">
    <location>
        <position position="146"/>
    </location>
    <ligand>
        <name>Mn(2+)</name>
        <dbReference type="ChEBI" id="CHEBI:29035"/>
        <label>2</label>
    </ligand>
</feature>
<dbReference type="OMA" id="TSCEVWD"/>
<dbReference type="GO" id="GO:0009850">
    <property type="term" value="P:auxin metabolic process"/>
    <property type="evidence" value="ECO:0007669"/>
    <property type="project" value="InterPro"/>
</dbReference>
<evidence type="ECO:0000256" key="4">
    <source>
        <dbReference type="PIRSR" id="PIRSR005962-1"/>
    </source>
</evidence>
<dbReference type="AlphaFoldDB" id="E1ZEF8"/>
<protein>
    <recommendedName>
        <fullName evidence="5">Peptidase M20 dimerisation domain-containing protein</fullName>
    </recommendedName>
</protein>
<keyword evidence="7" id="KW-1185">Reference proteome</keyword>
<proteinExistence type="inferred from homology"/>
<feature type="binding site" evidence="4">
    <location>
        <position position="110"/>
    </location>
    <ligand>
        <name>Mn(2+)</name>
        <dbReference type="ChEBI" id="CHEBI:29035"/>
        <label>2</label>
    </ligand>
</feature>
<dbReference type="KEGG" id="cvr:CHLNCDRAFT_22838"/>
<feature type="binding site" evidence="4">
    <location>
        <position position="170"/>
    </location>
    <ligand>
        <name>Mn(2+)</name>
        <dbReference type="ChEBI" id="CHEBI:29035"/>
        <label>2</label>
    </ligand>
</feature>
<dbReference type="SUPFAM" id="SSF55031">
    <property type="entry name" value="Bacterial exopeptidase dimerisation domain"/>
    <property type="match status" value="1"/>
</dbReference>
<sequence length="419" mass="44220">MNWALPLRCRCHRQTPRRRRRRRQLHANPELSFQENETSALIRQADRRRWSALDGLGIRYRHPVARTGIVAEVGAGQPVVVLRGDMDALPVQEASGLPYSSRRPGVMHACGHDGHTAMLLTAAKALKAVEGQLRGTVRLLFQPAEEGGGGASFMVADGALEGAAAAFGMHVNPAAPTGTVHAKSGATFAAADRFSVVIRGVGGHAGMPHKARDAVLAASMAVVALQPLLSREVNPLEGGVVTVSRFNTGEGAPNVIPERVTLSGTIRAFSDPIFAQLRQRVTAVFTSTATMYGCNATVEWSPMPYPPLITDAGMTALALGSAAKVVGSGNAVEIFEPYMYAEDFAFLAAKVPSAFLMLGIRNDTAGSVHGLHTPQFRLDEAALPLGAALHVQFALDFLRSRQQGAGGGAGGAAAAREEL</sequence>
<dbReference type="Pfam" id="PF07687">
    <property type="entry name" value="M20_dimer"/>
    <property type="match status" value="1"/>
</dbReference>
<dbReference type="GO" id="GO:0010179">
    <property type="term" value="F:IAA-Ala conjugate hydrolase activity"/>
    <property type="evidence" value="ECO:0007669"/>
    <property type="project" value="TreeGrafter"/>
</dbReference>
<dbReference type="GeneID" id="17355519"/>
<keyword evidence="4" id="KW-0464">Manganese</keyword>
<evidence type="ECO:0000313" key="7">
    <source>
        <dbReference type="Proteomes" id="UP000008141"/>
    </source>
</evidence>
<feature type="binding site" evidence="4">
    <location>
        <position position="372"/>
    </location>
    <ligand>
        <name>Mn(2+)</name>
        <dbReference type="ChEBI" id="CHEBI:29035"/>
        <label>2</label>
    </ligand>
</feature>
<dbReference type="CDD" id="cd08017">
    <property type="entry name" value="M20_IAA_Hyd"/>
    <property type="match status" value="1"/>
</dbReference>
<gene>
    <name evidence="6" type="ORF">CHLNCDRAFT_22838</name>
</gene>
<evidence type="ECO:0000256" key="1">
    <source>
        <dbReference type="ARBA" id="ARBA00006153"/>
    </source>
</evidence>
<feature type="domain" description="Peptidase M20 dimerisation" evidence="5">
    <location>
        <begin position="194"/>
        <end position="284"/>
    </location>
</feature>
<dbReference type="Pfam" id="PF01546">
    <property type="entry name" value="Peptidase_M20"/>
    <property type="match status" value="1"/>
</dbReference>
<dbReference type="NCBIfam" id="TIGR01891">
    <property type="entry name" value="amidohydrolases"/>
    <property type="match status" value="1"/>
</dbReference>
<evidence type="ECO:0000259" key="5">
    <source>
        <dbReference type="Pfam" id="PF07687"/>
    </source>
</evidence>
<evidence type="ECO:0000313" key="6">
    <source>
        <dbReference type="EMBL" id="EFN56023.1"/>
    </source>
</evidence>
<reference evidence="6 7" key="1">
    <citation type="journal article" date="2010" name="Plant Cell">
        <title>The Chlorella variabilis NC64A genome reveals adaptation to photosymbiosis, coevolution with viruses, and cryptic sex.</title>
        <authorList>
            <person name="Blanc G."/>
            <person name="Duncan G."/>
            <person name="Agarkova I."/>
            <person name="Borodovsky M."/>
            <person name="Gurnon J."/>
            <person name="Kuo A."/>
            <person name="Lindquist E."/>
            <person name="Lucas S."/>
            <person name="Pangilinan J."/>
            <person name="Polle J."/>
            <person name="Salamov A."/>
            <person name="Terry A."/>
            <person name="Yamada T."/>
            <person name="Dunigan D.D."/>
            <person name="Grigoriev I.V."/>
            <person name="Claverie J.M."/>
            <person name="Van Etten J.L."/>
        </authorList>
    </citation>
    <scope>NUCLEOTIDE SEQUENCE [LARGE SCALE GENOMIC DNA]</scope>
    <source>
        <strain evidence="6 7">NC64A</strain>
    </source>
</reference>
<keyword evidence="3" id="KW-0378">Hydrolase</keyword>
<dbReference type="OrthoDB" id="6119954at2759"/>
<evidence type="ECO:0000256" key="3">
    <source>
        <dbReference type="ARBA" id="ARBA00022801"/>
    </source>
</evidence>
<dbReference type="InParanoid" id="E1ZEF8"/>
<keyword evidence="2" id="KW-0732">Signal</keyword>
<comment type="cofactor">
    <cofactor evidence="4">
        <name>Mn(2+)</name>
        <dbReference type="ChEBI" id="CHEBI:29035"/>
    </cofactor>
    <text evidence="4">The Mn(2+) ion enhances activity.</text>
</comment>
<dbReference type="InterPro" id="IPR011650">
    <property type="entry name" value="Peptidase_M20_dimer"/>
</dbReference>
<dbReference type="GO" id="GO:0005783">
    <property type="term" value="C:endoplasmic reticulum"/>
    <property type="evidence" value="ECO:0007669"/>
    <property type="project" value="TreeGrafter"/>
</dbReference>
<dbReference type="RefSeq" id="XP_005848125.1">
    <property type="nucleotide sequence ID" value="XM_005848063.1"/>
</dbReference>
<dbReference type="InterPro" id="IPR002933">
    <property type="entry name" value="Peptidase_M20"/>
</dbReference>
<feature type="binding site" evidence="4">
    <location>
        <position position="112"/>
    </location>
    <ligand>
        <name>Mn(2+)</name>
        <dbReference type="ChEBI" id="CHEBI:29035"/>
        <label>2</label>
    </ligand>
</feature>
<evidence type="ECO:0000256" key="2">
    <source>
        <dbReference type="ARBA" id="ARBA00022729"/>
    </source>
</evidence>
<dbReference type="SUPFAM" id="SSF53187">
    <property type="entry name" value="Zn-dependent exopeptidases"/>
    <property type="match status" value="1"/>
</dbReference>
<dbReference type="PIRSF" id="PIRSF005962">
    <property type="entry name" value="Pept_M20D_amidohydro"/>
    <property type="match status" value="1"/>
</dbReference>
<dbReference type="Gene3D" id="3.40.630.10">
    <property type="entry name" value="Zn peptidases"/>
    <property type="match status" value="1"/>
</dbReference>
<comment type="similarity">
    <text evidence="1">Belongs to the peptidase M20 family.</text>
</comment>
<dbReference type="InterPro" id="IPR044757">
    <property type="entry name" value="ILR1-like_Hyd"/>
</dbReference>
<dbReference type="GO" id="GO:0046872">
    <property type="term" value="F:metal ion binding"/>
    <property type="evidence" value="ECO:0007669"/>
    <property type="project" value="UniProtKB-KW"/>
</dbReference>
<dbReference type="EMBL" id="GL433843">
    <property type="protein sequence ID" value="EFN56023.1"/>
    <property type="molecule type" value="Genomic_DNA"/>
</dbReference>
<dbReference type="InterPro" id="IPR036264">
    <property type="entry name" value="Bact_exopeptidase_dim_dom"/>
</dbReference>
<keyword evidence="4" id="KW-0479">Metal-binding</keyword>
<dbReference type="FunFam" id="3.30.70.360:FF:000001">
    <property type="entry name" value="N-acetyldiaminopimelate deacetylase"/>
    <property type="match status" value="1"/>
</dbReference>
<dbReference type="PANTHER" id="PTHR11014">
    <property type="entry name" value="PEPTIDASE M20 FAMILY MEMBER"/>
    <property type="match status" value="1"/>
</dbReference>
<dbReference type="Gene3D" id="3.30.70.360">
    <property type="match status" value="1"/>
</dbReference>
<dbReference type="eggNOG" id="ENOG502QQEM">
    <property type="taxonomic scope" value="Eukaryota"/>
</dbReference>